<comment type="caution">
    <text evidence="1">The sequence shown here is derived from an EMBL/GenBank/DDBJ whole genome shotgun (WGS) entry which is preliminary data.</text>
</comment>
<gene>
    <name evidence="1" type="ORF">B5M42_07115</name>
</gene>
<keyword evidence="2" id="KW-1185">Reference proteome</keyword>
<evidence type="ECO:0000313" key="2">
    <source>
        <dbReference type="Proteomes" id="UP000298246"/>
    </source>
</evidence>
<sequence length="91" mass="10563">MEETLMHTFKRYYAGYRAAENAATSFDDALQALAHYVIDRTESLAQEGRLDEVKSLTREFIRIREQSGGSNDTLKERLERELVEEVLNEVH</sequence>
<organism evidence="1 2">
    <name type="scientific">Paenibacillus athensensis</name>
    <dbReference type="NCBI Taxonomy" id="1967502"/>
    <lineage>
        <taxon>Bacteria</taxon>
        <taxon>Bacillati</taxon>
        <taxon>Bacillota</taxon>
        <taxon>Bacilli</taxon>
        <taxon>Bacillales</taxon>
        <taxon>Paenibacillaceae</taxon>
        <taxon>Paenibacillus</taxon>
    </lineage>
</organism>
<reference evidence="1 2" key="1">
    <citation type="submission" date="2017-03" db="EMBL/GenBank/DDBJ databases">
        <title>Isolation of Levoglucosan Utilizing Bacteria.</title>
        <authorList>
            <person name="Arya A.S."/>
        </authorList>
    </citation>
    <scope>NUCLEOTIDE SEQUENCE [LARGE SCALE GENOMIC DNA]</scope>
    <source>
        <strain evidence="1 2">MEC069</strain>
    </source>
</reference>
<protein>
    <submittedName>
        <fullName evidence="1">Uncharacterized protein</fullName>
    </submittedName>
</protein>
<proteinExistence type="predicted"/>
<dbReference type="OrthoDB" id="2661861at2"/>
<name>A0A4Y8Q6B7_9BACL</name>
<dbReference type="AlphaFoldDB" id="A0A4Y8Q6B7"/>
<accession>A0A4Y8Q6B7</accession>
<dbReference type="EMBL" id="MYFO01000006">
    <property type="protein sequence ID" value="TFE89853.1"/>
    <property type="molecule type" value="Genomic_DNA"/>
</dbReference>
<evidence type="ECO:0000313" key="1">
    <source>
        <dbReference type="EMBL" id="TFE89853.1"/>
    </source>
</evidence>
<dbReference type="RefSeq" id="WP_134751176.1">
    <property type="nucleotide sequence ID" value="NZ_MYFO02000006.1"/>
</dbReference>
<dbReference type="Proteomes" id="UP000298246">
    <property type="component" value="Unassembled WGS sequence"/>
</dbReference>